<keyword evidence="2" id="KW-0472">Membrane</keyword>
<feature type="transmembrane region" description="Helical" evidence="2">
    <location>
        <begin position="45"/>
        <end position="68"/>
    </location>
</feature>
<reference evidence="3 4" key="1">
    <citation type="submission" date="2024-05" db="EMBL/GenBank/DDBJ databases">
        <title>Genome sequence of Ponticoccus litoralis KCCM 90028.</title>
        <authorList>
            <person name="Kim J.M."/>
            <person name="Lee J.K."/>
            <person name="Choi B.J."/>
            <person name="Bayburt H."/>
            <person name="Baek J.H."/>
            <person name="Jeon C.O."/>
        </authorList>
    </citation>
    <scope>NUCLEOTIDE SEQUENCE [LARGE SCALE GENOMIC DNA]</scope>
    <source>
        <strain evidence="3 4">KCCM 90028</strain>
    </source>
</reference>
<dbReference type="RefSeq" id="WP_347168571.1">
    <property type="nucleotide sequence ID" value="NZ_JBDNCH010000004.1"/>
</dbReference>
<dbReference type="Proteomes" id="UP001428774">
    <property type="component" value="Unassembled WGS sequence"/>
</dbReference>
<proteinExistence type="predicted"/>
<evidence type="ECO:0000256" key="1">
    <source>
        <dbReference type="SAM" id="MobiDB-lite"/>
    </source>
</evidence>
<dbReference type="EMBL" id="JBDNCH010000004">
    <property type="protein sequence ID" value="MEN9063500.1"/>
    <property type="molecule type" value="Genomic_DNA"/>
</dbReference>
<evidence type="ECO:0008006" key="5">
    <source>
        <dbReference type="Google" id="ProtNLM"/>
    </source>
</evidence>
<keyword evidence="2" id="KW-0812">Transmembrane</keyword>
<keyword evidence="2" id="KW-1133">Transmembrane helix</keyword>
<comment type="caution">
    <text evidence="3">The sequence shown here is derived from an EMBL/GenBank/DDBJ whole genome shotgun (WGS) entry which is preliminary data.</text>
</comment>
<sequence>MSAHFMGDSEMPSPAEVMQPADTASWSGGMRNIARVTRLALRHPGAVATAALATALAAAMQLAIPVLLGRAVDQTQWPDRRGE</sequence>
<evidence type="ECO:0000313" key="4">
    <source>
        <dbReference type="Proteomes" id="UP001428774"/>
    </source>
</evidence>
<name>A0AAW9SPG5_9RHOB</name>
<protein>
    <recommendedName>
        <fullName evidence="5">ABC transporter ATP-binding protein</fullName>
    </recommendedName>
</protein>
<dbReference type="AlphaFoldDB" id="A0AAW9SPG5"/>
<evidence type="ECO:0000313" key="3">
    <source>
        <dbReference type="EMBL" id="MEN9063500.1"/>
    </source>
</evidence>
<evidence type="ECO:0000256" key="2">
    <source>
        <dbReference type="SAM" id="Phobius"/>
    </source>
</evidence>
<accession>A0AAW9SPG5</accession>
<gene>
    <name evidence="3" type="ORF">ABFB10_23335</name>
</gene>
<organism evidence="3 4">
    <name type="scientific">Ponticoccus litoralis</name>
    <dbReference type="NCBI Taxonomy" id="422297"/>
    <lineage>
        <taxon>Bacteria</taxon>
        <taxon>Pseudomonadati</taxon>
        <taxon>Pseudomonadota</taxon>
        <taxon>Alphaproteobacteria</taxon>
        <taxon>Rhodobacterales</taxon>
        <taxon>Roseobacteraceae</taxon>
        <taxon>Ponticoccus</taxon>
    </lineage>
</organism>
<keyword evidence="4" id="KW-1185">Reference proteome</keyword>
<feature type="region of interest" description="Disordered" evidence="1">
    <location>
        <begin position="1"/>
        <end position="24"/>
    </location>
</feature>